<feature type="domain" description="FAD/NAD(P)-binding" evidence="11">
    <location>
        <begin position="2"/>
        <end position="287"/>
    </location>
</feature>
<keyword evidence="6" id="KW-0520">NAD</keyword>
<evidence type="ECO:0000313" key="12">
    <source>
        <dbReference type="EMBL" id="AWR94733.1"/>
    </source>
</evidence>
<dbReference type="SUPFAM" id="SSF55424">
    <property type="entry name" value="FAD/NAD-linked reductases, dimerisation (C-terminal) domain"/>
    <property type="match status" value="1"/>
</dbReference>
<dbReference type="SUPFAM" id="SSF51905">
    <property type="entry name" value="FAD/NAD(P)-binding domain"/>
    <property type="match status" value="1"/>
</dbReference>
<gene>
    <name evidence="12" type="ORF">DFR85_09125</name>
</gene>
<keyword evidence="8 9" id="KW-0676">Redox-active center</keyword>
<dbReference type="Pfam" id="PF02852">
    <property type="entry name" value="Pyr_redox_dim"/>
    <property type="match status" value="1"/>
</dbReference>
<dbReference type="OrthoDB" id="27922at2157"/>
<dbReference type="GO" id="GO:0004148">
    <property type="term" value="F:dihydrolipoyl dehydrogenase (NADH) activity"/>
    <property type="evidence" value="ECO:0007669"/>
    <property type="project" value="TreeGrafter"/>
</dbReference>
<dbReference type="InterPro" id="IPR004099">
    <property type="entry name" value="Pyr_nucl-diS_OxRdtase_dimer"/>
</dbReference>
<evidence type="ECO:0000256" key="4">
    <source>
        <dbReference type="ARBA" id="ARBA00022827"/>
    </source>
</evidence>
<evidence type="ECO:0000259" key="10">
    <source>
        <dbReference type="Pfam" id="PF02852"/>
    </source>
</evidence>
<evidence type="ECO:0000256" key="9">
    <source>
        <dbReference type="RuleBase" id="RU003691"/>
    </source>
</evidence>
<evidence type="ECO:0000256" key="8">
    <source>
        <dbReference type="ARBA" id="ARBA00023284"/>
    </source>
</evidence>
<evidence type="ECO:0000259" key="11">
    <source>
        <dbReference type="Pfam" id="PF07992"/>
    </source>
</evidence>
<keyword evidence="13" id="KW-1185">Reference proteome</keyword>
<comment type="cofactor">
    <cofactor evidence="1">
        <name>FAD</name>
        <dbReference type="ChEBI" id="CHEBI:57692"/>
    </cofactor>
</comment>
<dbReference type="InterPro" id="IPR012999">
    <property type="entry name" value="Pyr_OxRdtase_I_AS"/>
</dbReference>
<dbReference type="KEGG" id="abri:DFR85_09125"/>
<sequence length="407" mass="44863">MNITVVGSGPAGLYAAISAARTAKVKLVEKQDRLGGTCVLYGCIPSKAMLHPSILAYELSRLGRKIDFSFDEAQKFAKEAIDRLSKGAEYMLESQGVEVIHGTATYRSGKINVGNESIESDGIVIATGTEKPKVNFTIASDDIPYLNKDFNSVAVIGGGVGGVEYSWLIKMLGKDVHIFEKQNEILPYLDSDLRREVTKYFKKIGIKLHLGHDVTISENKVRFADEEFSADLILFTFGRKPLLDGFEEIPHEKWIRVDERMYTGVGNIYAAGDITGSFTAHEAINKGVVAGLNVIGNKKVYSPIGVPKVLYIEPQIAYVGNTNGKCVKINMAEVARAIAEKETEGFVKICFENNKIVGAVAFSERAEEIISLISVLMRSTLEEAREFIAPHPSYLEAVWEALRRFEP</sequence>
<keyword evidence="7" id="KW-1015">Disulfide bond</keyword>
<evidence type="ECO:0000256" key="7">
    <source>
        <dbReference type="ARBA" id="ARBA00023157"/>
    </source>
</evidence>
<dbReference type="Gene3D" id="3.30.390.30">
    <property type="match status" value="1"/>
</dbReference>
<dbReference type="Gene3D" id="3.50.50.60">
    <property type="entry name" value="FAD/NAD(P)-binding domain"/>
    <property type="match status" value="2"/>
</dbReference>
<evidence type="ECO:0000256" key="3">
    <source>
        <dbReference type="ARBA" id="ARBA00022630"/>
    </source>
</evidence>
<organism evidence="12 13">
    <name type="scientific">Acidianus brierleyi</name>
    <dbReference type="NCBI Taxonomy" id="41673"/>
    <lineage>
        <taxon>Archaea</taxon>
        <taxon>Thermoproteota</taxon>
        <taxon>Thermoprotei</taxon>
        <taxon>Sulfolobales</taxon>
        <taxon>Sulfolobaceae</taxon>
        <taxon>Acidianus</taxon>
    </lineage>
</organism>
<dbReference type="PRINTS" id="PR00411">
    <property type="entry name" value="PNDRDTASEI"/>
</dbReference>
<evidence type="ECO:0000256" key="2">
    <source>
        <dbReference type="ARBA" id="ARBA00007532"/>
    </source>
</evidence>
<evidence type="ECO:0000256" key="5">
    <source>
        <dbReference type="ARBA" id="ARBA00023002"/>
    </source>
</evidence>
<dbReference type="Proteomes" id="UP000248044">
    <property type="component" value="Chromosome"/>
</dbReference>
<dbReference type="PANTHER" id="PTHR22912">
    <property type="entry name" value="DISULFIDE OXIDOREDUCTASE"/>
    <property type="match status" value="1"/>
</dbReference>
<dbReference type="EMBL" id="CP029289">
    <property type="protein sequence ID" value="AWR94733.1"/>
    <property type="molecule type" value="Genomic_DNA"/>
</dbReference>
<evidence type="ECO:0000256" key="1">
    <source>
        <dbReference type="ARBA" id="ARBA00001974"/>
    </source>
</evidence>
<dbReference type="AlphaFoldDB" id="A0A2U9IFB5"/>
<keyword evidence="5 9" id="KW-0560">Oxidoreductase</keyword>
<comment type="similarity">
    <text evidence="2 9">Belongs to the class-I pyridine nucleotide-disulfide oxidoreductase family.</text>
</comment>
<dbReference type="GO" id="GO:0050660">
    <property type="term" value="F:flavin adenine dinucleotide binding"/>
    <property type="evidence" value="ECO:0007669"/>
    <property type="project" value="TreeGrafter"/>
</dbReference>
<dbReference type="Pfam" id="PF07992">
    <property type="entry name" value="Pyr_redox_2"/>
    <property type="match status" value="1"/>
</dbReference>
<protein>
    <submittedName>
        <fullName evidence="12">Pyridine nucleotide-disulfide oxidoreductase</fullName>
    </submittedName>
</protein>
<dbReference type="PROSITE" id="PS00076">
    <property type="entry name" value="PYRIDINE_REDOX_1"/>
    <property type="match status" value="1"/>
</dbReference>
<accession>A0A2U9IFB5</accession>
<evidence type="ECO:0000313" key="13">
    <source>
        <dbReference type="Proteomes" id="UP000248044"/>
    </source>
</evidence>
<dbReference type="RefSeq" id="WP_110270614.1">
    <property type="nucleotide sequence ID" value="NZ_CP029289.2"/>
</dbReference>
<dbReference type="GeneID" id="36832315"/>
<keyword evidence="3 9" id="KW-0285">Flavoprotein</keyword>
<evidence type="ECO:0000256" key="6">
    <source>
        <dbReference type="ARBA" id="ARBA00023027"/>
    </source>
</evidence>
<feature type="domain" description="Pyridine nucleotide-disulphide oxidoreductase dimerisation" evidence="10">
    <location>
        <begin position="306"/>
        <end position="401"/>
    </location>
</feature>
<keyword evidence="4 9" id="KW-0274">FAD</keyword>
<dbReference type="InterPro" id="IPR050151">
    <property type="entry name" value="Class-I_Pyr_Nuc-Dis_Oxidored"/>
</dbReference>
<reference evidence="12 13" key="1">
    <citation type="submission" date="2018-05" db="EMBL/GenBank/DDBJ databases">
        <title>Complete Genome Sequences of Extremely Thermoacidophilic, Metal-Mobilizing Type-Strain Members of the Archaeal Family Sulfolobaceae: Acidianus brierleyi DSM-1651T, Acidianus sulfidivorans DSM-18786T, Metallosphaera hakonensis DSM-7519T, and Metallosphaera prunae DSM-10039T.</title>
        <authorList>
            <person name="Counts J.A."/>
            <person name="Kelly R.M."/>
        </authorList>
    </citation>
    <scope>NUCLEOTIDE SEQUENCE [LARGE SCALE GENOMIC DNA]</scope>
    <source>
        <strain evidence="12 13">DSM 1651</strain>
    </source>
</reference>
<dbReference type="InterPro" id="IPR023753">
    <property type="entry name" value="FAD/NAD-binding_dom"/>
</dbReference>
<proteinExistence type="inferred from homology"/>
<name>A0A2U9IFB5_9CREN</name>
<dbReference type="PRINTS" id="PR00368">
    <property type="entry name" value="FADPNR"/>
</dbReference>
<dbReference type="PANTHER" id="PTHR22912:SF151">
    <property type="entry name" value="DIHYDROLIPOYL DEHYDROGENASE, MITOCHONDRIAL"/>
    <property type="match status" value="1"/>
</dbReference>
<dbReference type="InterPro" id="IPR016156">
    <property type="entry name" value="FAD/NAD-linked_Rdtase_dimer_sf"/>
</dbReference>
<dbReference type="GO" id="GO:0006103">
    <property type="term" value="P:2-oxoglutarate metabolic process"/>
    <property type="evidence" value="ECO:0007669"/>
    <property type="project" value="TreeGrafter"/>
</dbReference>
<dbReference type="InterPro" id="IPR036188">
    <property type="entry name" value="FAD/NAD-bd_sf"/>
</dbReference>